<protein>
    <submittedName>
        <fullName evidence="1">Mitochondrial intermediate peptidase</fullName>
    </submittedName>
</protein>
<reference evidence="1" key="1">
    <citation type="submission" date="2018-02" db="EMBL/GenBank/DDBJ databases">
        <title>Rhizophora mucronata_Transcriptome.</title>
        <authorList>
            <person name="Meera S.P."/>
            <person name="Sreeshan A."/>
            <person name="Augustine A."/>
        </authorList>
    </citation>
    <scope>NUCLEOTIDE SEQUENCE</scope>
    <source>
        <tissue evidence="1">Leaf</tissue>
    </source>
</reference>
<evidence type="ECO:0000313" key="1">
    <source>
        <dbReference type="EMBL" id="MBX23587.1"/>
    </source>
</evidence>
<dbReference type="EMBL" id="GGEC01043103">
    <property type="protein sequence ID" value="MBX23587.1"/>
    <property type="molecule type" value="Transcribed_RNA"/>
</dbReference>
<dbReference type="AlphaFoldDB" id="A0A2P2M038"/>
<accession>A0A2P2M038</accession>
<name>A0A2P2M038_RHIMU</name>
<proteinExistence type="predicted"/>
<dbReference type="EMBL" id="GGEC01043102">
    <property type="protein sequence ID" value="MBX23586.1"/>
    <property type="molecule type" value="Transcribed_RNA"/>
</dbReference>
<sequence length="93" mass="10272">MLQLVFLFVYYKQNCCSFINLNSSNKLDVSGTTPPWQYFIIPPPAKSFNISAGSLAPPCCNNFDLRAVPVAKESGSSSQSFLHIVAAKHLAYR</sequence>
<organism evidence="1">
    <name type="scientific">Rhizophora mucronata</name>
    <name type="common">Asiatic mangrove</name>
    <dbReference type="NCBI Taxonomy" id="61149"/>
    <lineage>
        <taxon>Eukaryota</taxon>
        <taxon>Viridiplantae</taxon>
        <taxon>Streptophyta</taxon>
        <taxon>Embryophyta</taxon>
        <taxon>Tracheophyta</taxon>
        <taxon>Spermatophyta</taxon>
        <taxon>Magnoliopsida</taxon>
        <taxon>eudicotyledons</taxon>
        <taxon>Gunneridae</taxon>
        <taxon>Pentapetalae</taxon>
        <taxon>rosids</taxon>
        <taxon>fabids</taxon>
        <taxon>Malpighiales</taxon>
        <taxon>Rhizophoraceae</taxon>
        <taxon>Rhizophora</taxon>
    </lineage>
</organism>